<reference evidence="1" key="1">
    <citation type="submission" date="2018-05" db="EMBL/GenBank/DDBJ databases">
        <authorList>
            <person name="Lanie J.A."/>
            <person name="Ng W.-L."/>
            <person name="Kazmierczak K.M."/>
            <person name="Andrzejewski T.M."/>
            <person name="Davidsen T.M."/>
            <person name="Wayne K.J."/>
            <person name="Tettelin H."/>
            <person name="Glass J.I."/>
            <person name="Rusch D."/>
            <person name="Podicherti R."/>
            <person name="Tsui H.-C.T."/>
            <person name="Winkler M.E."/>
        </authorList>
    </citation>
    <scope>NUCLEOTIDE SEQUENCE</scope>
</reference>
<gene>
    <name evidence="1" type="ORF">METZ01_LOCUS469727</name>
</gene>
<organism evidence="1">
    <name type="scientific">marine metagenome</name>
    <dbReference type="NCBI Taxonomy" id="408172"/>
    <lineage>
        <taxon>unclassified sequences</taxon>
        <taxon>metagenomes</taxon>
        <taxon>ecological metagenomes</taxon>
    </lineage>
</organism>
<dbReference type="EMBL" id="UINC01198767">
    <property type="protein sequence ID" value="SVE16873.1"/>
    <property type="molecule type" value="Genomic_DNA"/>
</dbReference>
<sequence length="93" mass="10807">MGLLHSLHFPFKNKYEKKGILSNHLILFLQLGQKDRPLATLPLFGRRYIQTLEKLPHRLPIMKNAIYSTNYIFICEANCKIPSKQYCTNITAS</sequence>
<dbReference type="AlphaFoldDB" id="A0A383BAL2"/>
<accession>A0A383BAL2</accession>
<name>A0A383BAL2_9ZZZZ</name>
<protein>
    <submittedName>
        <fullName evidence="1">Uncharacterized protein</fullName>
    </submittedName>
</protein>
<evidence type="ECO:0000313" key="1">
    <source>
        <dbReference type="EMBL" id="SVE16873.1"/>
    </source>
</evidence>
<proteinExistence type="predicted"/>